<protein>
    <submittedName>
        <fullName evidence="1">Uncharacterized protein</fullName>
    </submittedName>
</protein>
<name>A0A068UZC0_COFCA</name>
<dbReference type="EMBL" id="HG739160">
    <property type="protein sequence ID" value="CDP13642.1"/>
    <property type="molecule type" value="Genomic_DNA"/>
</dbReference>
<dbReference type="Proteomes" id="UP000295252">
    <property type="component" value="Chromosome VII"/>
</dbReference>
<reference evidence="2" key="1">
    <citation type="journal article" date="2014" name="Science">
        <title>The coffee genome provides insight into the convergent evolution of caffeine biosynthesis.</title>
        <authorList>
            <person name="Denoeud F."/>
            <person name="Carretero-Paulet L."/>
            <person name="Dereeper A."/>
            <person name="Droc G."/>
            <person name="Guyot R."/>
            <person name="Pietrella M."/>
            <person name="Zheng C."/>
            <person name="Alberti A."/>
            <person name="Anthony F."/>
            <person name="Aprea G."/>
            <person name="Aury J.M."/>
            <person name="Bento P."/>
            <person name="Bernard M."/>
            <person name="Bocs S."/>
            <person name="Campa C."/>
            <person name="Cenci A."/>
            <person name="Combes M.C."/>
            <person name="Crouzillat D."/>
            <person name="Da Silva C."/>
            <person name="Daddiego L."/>
            <person name="De Bellis F."/>
            <person name="Dussert S."/>
            <person name="Garsmeur O."/>
            <person name="Gayraud T."/>
            <person name="Guignon V."/>
            <person name="Jahn K."/>
            <person name="Jamilloux V."/>
            <person name="Joet T."/>
            <person name="Labadie K."/>
            <person name="Lan T."/>
            <person name="Leclercq J."/>
            <person name="Lepelley M."/>
            <person name="Leroy T."/>
            <person name="Li L.T."/>
            <person name="Librado P."/>
            <person name="Lopez L."/>
            <person name="Munoz A."/>
            <person name="Noel B."/>
            <person name="Pallavicini A."/>
            <person name="Perrotta G."/>
            <person name="Poncet V."/>
            <person name="Pot D."/>
            <person name="Priyono X."/>
            <person name="Rigoreau M."/>
            <person name="Rouard M."/>
            <person name="Rozas J."/>
            <person name="Tranchant-Dubreuil C."/>
            <person name="VanBuren R."/>
            <person name="Zhang Q."/>
            <person name="Andrade A.C."/>
            <person name="Argout X."/>
            <person name="Bertrand B."/>
            <person name="de Kochko A."/>
            <person name="Graziosi G."/>
            <person name="Henry R.J."/>
            <person name="Jayarama X."/>
            <person name="Ming R."/>
            <person name="Nagai C."/>
            <person name="Rounsley S."/>
            <person name="Sankoff D."/>
            <person name="Giuliano G."/>
            <person name="Albert V.A."/>
            <person name="Wincker P."/>
            <person name="Lashermes P."/>
        </authorList>
    </citation>
    <scope>NUCLEOTIDE SEQUENCE [LARGE SCALE GENOMIC DNA]</scope>
    <source>
        <strain evidence="2">cv. DH200-94</strain>
    </source>
</reference>
<accession>A0A068UZC0</accession>
<keyword evidence="2" id="KW-1185">Reference proteome</keyword>
<evidence type="ECO:0000313" key="2">
    <source>
        <dbReference type="Proteomes" id="UP000295252"/>
    </source>
</evidence>
<sequence>MLNPTGSLDLSRLTYSLALASPASKCVCPFCSGTCFATFSLWKLKKTNLPRNKDKPVLKLITRGALSSAFTPPADELNLFFMTGGQNMEGLLLRKRPAVSVGLLRGRRPWNVGVENKVEAMTDSNP</sequence>
<dbReference type="InParanoid" id="A0A068UZC0"/>
<organism evidence="1 2">
    <name type="scientific">Coffea canephora</name>
    <name type="common">Robusta coffee</name>
    <dbReference type="NCBI Taxonomy" id="49390"/>
    <lineage>
        <taxon>Eukaryota</taxon>
        <taxon>Viridiplantae</taxon>
        <taxon>Streptophyta</taxon>
        <taxon>Embryophyta</taxon>
        <taxon>Tracheophyta</taxon>
        <taxon>Spermatophyta</taxon>
        <taxon>Magnoliopsida</taxon>
        <taxon>eudicotyledons</taxon>
        <taxon>Gunneridae</taxon>
        <taxon>Pentapetalae</taxon>
        <taxon>asterids</taxon>
        <taxon>lamiids</taxon>
        <taxon>Gentianales</taxon>
        <taxon>Rubiaceae</taxon>
        <taxon>Ixoroideae</taxon>
        <taxon>Gardenieae complex</taxon>
        <taxon>Bertiereae - Coffeeae clade</taxon>
        <taxon>Coffeeae</taxon>
        <taxon>Coffea</taxon>
    </lineage>
</organism>
<gene>
    <name evidence="1" type="ORF">GSCOC_T00038657001</name>
</gene>
<dbReference type="OrthoDB" id="990194at2759"/>
<proteinExistence type="predicted"/>
<dbReference type="AlphaFoldDB" id="A0A068UZC0"/>
<dbReference type="Gramene" id="CDP13642">
    <property type="protein sequence ID" value="CDP13642"/>
    <property type="gene ID" value="GSCOC_T00038657001"/>
</dbReference>
<evidence type="ECO:0000313" key="1">
    <source>
        <dbReference type="EMBL" id="CDP13642.1"/>
    </source>
</evidence>